<feature type="compositionally biased region" description="Low complexity" evidence="1">
    <location>
        <begin position="565"/>
        <end position="582"/>
    </location>
</feature>
<evidence type="ECO:0000256" key="1">
    <source>
        <dbReference type="SAM" id="MobiDB-lite"/>
    </source>
</evidence>
<feature type="compositionally biased region" description="Basic and acidic residues" evidence="1">
    <location>
        <begin position="638"/>
        <end position="679"/>
    </location>
</feature>
<keyword evidence="3" id="KW-1185">Reference proteome</keyword>
<accession>G2RHP1</accession>
<feature type="compositionally biased region" description="Basic and acidic residues" evidence="1">
    <location>
        <begin position="439"/>
        <end position="461"/>
    </location>
</feature>
<protein>
    <recommendedName>
        <fullName evidence="4">TPX2 C-terminal domain-containing protein</fullName>
    </recommendedName>
</protein>
<feature type="compositionally biased region" description="Basic and acidic residues" evidence="1">
    <location>
        <begin position="386"/>
        <end position="398"/>
    </location>
</feature>
<gene>
    <name evidence="2" type="ORF">THITE_2123596</name>
</gene>
<feature type="compositionally biased region" description="Low complexity" evidence="1">
    <location>
        <begin position="680"/>
        <end position="691"/>
    </location>
</feature>
<dbReference type="HOGENOM" id="CLU_012848_1_0_1"/>
<feature type="region of interest" description="Disordered" evidence="1">
    <location>
        <begin position="279"/>
        <end position="607"/>
    </location>
</feature>
<reference evidence="2 3" key="1">
    <citation type="journal article" date="2011" name="Nat. Biotechnol.">
        <title>Comparative genomic analysis of the thermophilic biomass-degrading fungi Myceliophthora thermophila and Thielavia terrestris.</title>
        <authorList>
            <person name="Berka R.M."/>
            <person name="Grigoriev I.V."/>
            <person name="Otillar R."/>
            <person name="Salamov A."/>
            <person name="Grimwood J."/>
            <person name="Reid I."/>
            <person name="Ishmael N."/>
            <person name="John T."/>
            <person name="Darmond C."/>
            <person name="Moisan M.-C."/>
            <person name="Henrissat B."/>
            <person name="Coutinho P.M."/>
            <person name="Lombard V."/>
            <person name="Natvig D.O."/>
            <person name="Lindquist E."/>
            <person name="Schmutz J."/>
            <person name="Lucas S."/>
            <person name="Harris P."/>
            <person name="Powlowski J."/>
            <person name="Bellemare A."/>
            <person name="Taylor D."/>
            <person name="Butler G."/>
            <person name="de Vries R.P."/>
            <person name="Allijn I.E."/>
            <person name="van den Brink J."/>
            <person name="Ushinsky S."/>
            <person name="Storms R."/>
            <person name="Powell A.J."/>
            <person name="Paulsen I.T."/>
            <person name="Elbourne L.D.H."/>
            <person name="Baker S.E."/>
            <person name="Magnuson J."/>
            <person name="LaBoissiere S."/>
            <person name="Clutterbuck A.J."/>
            <person name="Martinez D."/>
            <person name="Wogulis M."/>
            <person name="de Leon A.L."/>
            <person name="Rey M.W."/>
            <person name="Tsang A."/>
        </authorList>
    </citation>
    <scope>NUCLEOTIDE SEQUENCE [LARGE SCALE GENOMIC DNA]</scope>
    <source>
        <strain evidence="3">ATCC 38088 / NRRL 8126</strain>
    </source>
</reference>
<dbReference type="EMBL" id="CP003014">
    <property type="protein sequence ID" value="AEO71353.1"/>
    <property type="molecule type" value="Genomic_DNA"/>
</dbReference>
<dbReference type="Proteomes" id="UP000008181">
    <property type="component" value="Chromosome 6"/>
</dbReference>
<dbReference type="RefSeq" id="XP_003657689.1">
    <property type="nucleotide sequence ID" value="XM_003657641.1"/>
</dbReference>
<dbReference type="eggNOG" id="ENOG502SPY3">
    <property type="taxonomic scope" value="Eukaryota"/>
</dbReference>
<dbReference type="KEGG" id="ttt:THITE_2123596"/>
<organism evidence="2 3">
    <name type="scientific">Thermothielavioides terrestris (strain ATCC 38088 / NRRL 8126)</name>
    <name type="common">Thielavia terrestris</name>
    <dbReference type="NCBI Taxonomy" id="578455"/>
    <lineage>
        <taxon>Eukaryota</taxon>
        <taxon>Fungi</taxon>
        <taxon>Dikarya</taxon>
        <taxon>Ascomycota</taxon>
        <taxon>Pezizomycotina</taxon>
        <taxon>Sordariomycetes</taxon>
        <taxon>Sordariomycetidae</taxon>
        <taxon>Sordariales</taxon>
        <taxon>Chaetomiaceae</taxon>
        <taxon>Thermothielavioides</taxon>
        <taxon>Thermothielavioides terrestris</taxon>
    </lineage>
</organism>
<dbReference type="GeneID" id="11522969"/>
<proteinExistence type="predicted"/>
<feature type="compositionally biased region" description="Low complexity" evidence="1">
    <location>
        <begin position="590"/>
        <end position="606"/>
    </location>
</feature>
<dbReference type="AlphaFoldDB" id="G2RHP1"/>
<evidence type="ECO:0000313" key="3">
    <source>
        <dbReference type="Proteomes" id="UP000008181"/>
    </source>
</evidence>
<feature type="compositionally biased region" description="Low complexity" evidence="1">
    <location>
        <begin position="516"/>
        <end position="549"/>
    </location>
</feature>
<name>G2RHP1_THETT</name>
<evidence type="ECO:0008006" key="4">
    <source>
        <dbReference type="Google" id="ProtNLM"/>
    </source>
</evidence>
<feature type="compositionally biased region" description="Low complexity" evidence="1">
    <location>
        <begin position="328"/>
        <end position="337"/>
    </location>
</feature>
<feature type="region of interest" description="Disordered" evidence="1">
    <location>
        <begin position="211"/>
        <end position="251"/>
    </location>
</feature>
<dbReference type="OrthoDB" id="3946796at2759"/>
<evidence type="ECO:0000313" key="2">
    <source>
        <dbReference type="EMBL" id="AEO71353.1"/>
    </source>
</evidence>
<sequence length="691" mass="74668">MATTARPRPRIELDAQSTVLGELPLGNIQNIKPNTIDSLARQLDDFHINCNDKENKPGCALELGSGQGRTTACETNHCIRGSSHAHSGAGTDCITQGSEDPEHLDPLFLASQRLPSVQEQLSKHQEGQFEWLLSIPVKTSASGRRPRDDSHGDAELRRGEKTLYFGCNLVRRRSLFGGALGNDGESTDVYTILATRIEGDEDFTMDAAAERERTEAAAQDSAVTGRHEEGPATLPKSPQLAVEVKEHSRPVSRIEDSVEALDKLEEEIEAVAQVTQLERVFSPENDRASTQNTNGAGAKASPLRRATSVRATASPAARPKTVERSASVRKAASSSSAQEDDKAVGGSSGSGARKVPRPASLLPPKPLAKSSKPPTVPAFELPGEAVARRLKEQREQRRSQQLSAEQMAAVAAAYSPSRPHFKSSKPPTRPTFELPGEAISRKKREEREAKLRAQEEEERKRREFKARPLPANLAPSTVPRETLTSLARQRQRQTEGSSDSAATTITPASKKRHSVAAYPSSSSAARPSTNAPAAATTTTTLPTRGRGPAQDTTDPAGPRTRDLSSRATSTSTGSGSIRRSGSAGSGGVSGSKRSVVSAEEAAAQRQRGREVFAADGAYAAARERERRAREEAAVLARREAAERSRMLSREWAEKQRLRAEREKEKRARERERDAGKAKEQAQVQTQVAEAA</sequence>
<feature type="region of interest" description="Disordered" evidence="1">
    <location>
        <begin position="638"/>
        <end position="691"/>
    </location>
</feature>
<feature type="compositionally biased region" description="Polar residues" evidence="1">
    <location>
        <begin position="482"/>
        <end position="507"/>
    </location>
</feature>